<dbReference type="Proteomes" id="UP000447434">
    <property type="component" value="Chromosome 10"/>
</dbReference>
<evidence type="ECO:0000256" key="5">
    <source>
        <dbReference type="ARBA" id="ARBA00023242"/>
    </source>
</evidence>
<evidence type="ECO:0000256" key="2">
    <source>
        <dbReference type="ARBA" id="ARBA00023015"/>
    </source>
</evidence>
<keyword evidence="2" id="KW-0805">Transcription regulation</keyword>
<dbReference type="PRINTS" id="PR00404">
    <property type="entry name" value="MADSDOMAIN"/>
</dbReference>
<dbReference type="OrthoDB" id="2284405at2759"/>
<proteinExistence type="predicted"/>
<dbReference type="SUPFAM" id="SSF55455">
    <property type="entry name" value="SRF-like"/>
    <property type="match status" value="1"/>
</dbReference>
<keyword evidence="3" id="KW-0238">DNA-binding</keyword>
<keyword evidence="5" id="KW-0539">Nucleus</keyword>
<evidence type="ECO:0000256" key="4">
    <source>
        <dbReference type="ARBA" id="ARBA00023163"/>
    </source>
</evidence>
<dbReference type="Pfam" id="PF00319">
    <property type="entry name" value="SRF-TF"/>
    <property type="match status" value="1"/>
</dbReference>
<dbReference type="PROSITE" id="PS50066">
    <property type="entry name" value="MADS_BOX_2"/>
    <property type="match status" value="1"/>
</dbReference>
<dbReference type="EMBL" id="WOCE01000010">
    <property type="protein sequence ID" value="KAE9605799.1"/>
    <property type="molecule type" value="Genomic_DNA"/>
</dbReference>
<gene>
    <name evidence="6" type="ORF">Lalb_Chr10g0101141</name>
</gene>
<dbReference type="InterPro" id="IPR036879">
    <property type="entry name" value="TF_MADSbox_sf"/>
</dbReference>
<evidence type="ECO:0000313" key="7">
    <source>
        <dbReference type="Proteomes" id="UP000447434"/>
    </source>
</evidence>
<dbReference type="Gene3D" id="3.40.1810.10">
    <property type="entry name" value="Transcription factor, MADS-box"/>
    <property type="match status" value="1"/>
</dbReference>
<dbReference type="AlphaFoldDB" id="A0A6A5NXZ0"/>
<sequence>MAPSSNKNIATTTIQHNKRKITIKKLEPNTNKCNVTFSKRKLGLFNKVTEISILCQAQTALILSSQQGKLYACGYPGPDLVICRFLTNGSPVQHSRTSKKEQQEFVETLRLEYEAAHKKLKEEKKRLDEIRQTHNGRLDLTPWWNIDIGGS</sequence>
<dbReference type="SMART" id="SM00432">
    <property type="entry name" value="MADS"/>
    <property type="match status" value="1"/>
</dbReference>
<dbReference type="InterPro" id="IPR002100">
    <property type="entry name" value="TF_MADSbox"/>
</dbReference>
<dbReference type="PANTHER" id="PTHR11945:SF448">
    <property type="entry name" value="MADS-BOX TRANSCRIPTION FACTOR FAMILY PROTEIN"/>
    <property type="match status" value="1"/>
</dbReference>
<dbReference type="GO" id="GO:0046983">
    <property type="term" value="F:protein dimerization activity"/>
    <property type="evidence" value="ECO:0007669"/>
    <property type="project" value="InterPro"/>
</dbReference>
<dbReference type="PANTHER" id="PTHR11945">
    <property type="entry name" value="MADS BOX PROTEIN"/>
    <property type="match status" value="1"/>
</dbReference>
<comment type="subcellular location">
    <subcellularLocation>
        <location evidence="1">Nucleus</location>
    </subcellularLocation>
</comment>
<evidence type="ECO:0000256" key="3">
    <source>
        <dbReference type="ARBA" id="ARBA00023125"/>
    </source>
</evidence>
<keyword evidence="4" id="KW-0804">Transcription</keyword>
<accession>A0A6A5NXZ0</accession>
<reference evidence="7" key="1">
    <citation type="journal article" date="2020" name="Nat. Commun.">
        <title>Genome sequence of the cluster root forming white lupin.</title>
        <authorList>
            <person name="Hufnagel B."/>
            <person name="Marques A."/>
            <person name="Soriano A."/>
            <person name="Marques L."/>
            <person name="Divol F."/>
            <person name="Doumas P."/>
            <person name="Sallet E."/>
            <person name="Mancinotti D."/>
            <person name="Carrere S."/>
            <person name="Marande W."/>
            <person name="Arribat S."/>
            <person name="Keller J."/>
            <person name="Huneau C."/>
            <person name="Blein T."/>
            <person name="Aime D."/>
            <person name="Laguerre M."/>
            <person name="Taylor J."/>
            <person name="Schubert V."/>
            <person name="Nelson M."/>
            <person name="Geu-Flores F."/>
            <person name="Crespi M."/>
            <person name="Gallardo-Guerrero K."/>
            <person name="Delaux P.-M."/>
            <person name="Salse J."/>
            <person name="Berges H."/>
            <person name="Guyot R."/>
            <person name="Gouzy J."/>
            <person name="Peret B."/>
        </authorList>
    </citation>
    <scope>NUCLEOTIDE SEQUENCE [LARGE SCALE GENOMIC DNA]</scope>
    <source>
        <strain evidence="7">cv. Amiga</strain>
    </source>
</reference>
<organism evidence="6 7">
    <name type="scientific">Lupinus albus</name>
    <name type="common">White lupine</name>
    <name type="synonym">Lupinus termis</name>
    <dbReference type="NCBI Taxonomy" id="3870"/>
    <lineage>
        <taxon>Eukaryota</taxon>
        <taxon>Viridiplantae</taxon>
        <taxon>Streptophyta</taxon>
        <taxon>Embryophyta</taxon>
        <taxon>Tracheophyta</taxon>
        <taxon>Spermatophyta</taxon>
        <taxon>Magnoliopsida</taxon>
        <taxon>eudicotyledons</taxon>
        <taxon>Gunneridae</taxon>
        <taxon>Pentapetalae</taxon>
        <taxon>rosids</taxon>
        <taxon>fabids</taxon>
        <taxon>Fabales</taxon>
        <taxon>Fabaceae</taxon>
        <taxon>Papilionoideae</taxon>
        <taxon>50 kb inversion clade</taxon>
        <taxon>genistoids sensu lato</taxon>
        <taxon>core genistoids</taxon>
        <taxon>Genisteae</taxon>
        <taxon>Lupinus</taxon>
    </lineage>
</organism>
<name>A0A6A5NXZ0_LUPAL</name>
<comment type="caution">
    <text evidence="6">The sequence shown here is derived from an EMBL/GenBank/DDBJ whole genome shotgun (WGS) entry which is preliminary data.</text>
</comment>
<dbReference type="GO" id="GO:0005634">
    <property type="term" value="C:nucleus"/>
    <property type="evidence" value="ECO:0007669"/>
    <property type="project" value="UniProtKB-SubCell"/>
</dbReference>
<dbReference type="GO" id="GO:0000978">
    <property type="term" value="F:RNA polymerase II cis-regulatory region sequence-specific DNA binding"/>
    <property type="evidence" value="ECO:0007669"/>
    <property type="project" value="TreeGrafter"/>
</dbReference>
<evidence type="ECO:0000256" key="1">
    <source>
        <dbReference type="ARBA" id="ARBA00004123"/>
    </source>
</evidence>
<keyword evidence="7" id="KW-1185">Reference proteome</keyword>
<evidence type="ECO:0000313" key="6">
    <source>
        <dbReference type="EMBL" id="KAE9605799.1"/>
    </source>
</evidence>
<dbReference type="GO" id="GO:0000981">
    <property type="term" value="F:DNA-binding transcription factor activity, RNA polymerase II-specific"/>
    <property type="evidence" value="ECO:0007669"/>
    <property type="project" value="TreeGrafter"/>
</dbReference>
<protein>
    <submittedName>
        <fullName evidence="6">Putative transcription factor MADS-type1 family</fullName>
    </submittedName>
</protein>